<evidence type="ECO:0000313" key="6">
    <source>
        <dbReference type="EMBL" id="MBN3320298.1"/>
    </source>
</evidence>
<dbReference type="InterPro" id="IPR019799">
    <property type="entry name" value="Glyco_hydro_22_CS"/>
</dbReference>
<dbReference type="Gene3D" id="3.20.80.10">
    <property type="entry name" value="Regulatory factor, effector binding domain"/>
    <property type="match status" value="1"/>
</dbReference>
<evidence type="ECO:0000313" key="7">
    <source>
        <dbReference type="Proteomes" id="UP000736164"/>
    </source>
</evidence>
<feature type="domain" description="Glycosyl hydrolases family 22 (GH22)" evidence="5">
    <location>
        <begin position="139"/>
        <end position="157"/>
    </location>
</feature>
<dbReference type="Pfam" id="PF04832">
    <property type="entry name" value="SOUL"/>
    <property type="match status" value="1"/>
</dbReference>
<dbReference type="InterPro" id="IPR001916">
    <property type="entry name" value="Glyco_hydro_22"/>
</dbReference>
<protein>
    <submittedName>
        <fullName evidence="6">HEBP1 protein</fullName>
    </submittedName>
</protein>
<dbReference type="AlphaFoldDB" id="A0A8J7TEH7"/>
<dbReference type="SUPFAM" id="SSF53955">
    <property type="entry name" value="Lysozyme-like"/>
    <property type="match status" value="1"/>
</dbReference>
<evidence type="ECO:0000256" key="2">
    <source>
        <dbReference type="ARBA" id="ARBA00023157"/>
    </source>
</evidence>
<dbReference type="PROSITE" id="PS00128">
    <property type="entry name" value="GLYCOSYL_HYDROL_F22_1"/>
    <property type="match status" value="1"/>
</dbReference>
<keyword evidence="7" id="KW-1185">Reference proteome</keyword>
<feature type="non-terminal residue" evidence="6">
    <location>
        <position position="1"/>
    </location>
</feature>
<name>A0A8J7TEH7_ATRSP</name>
<accession>A0A8J7TEH7</accession>
<feature type="compositionally biased region" description="Pro residues" evidence="3">
    <location>
        <begin position="79"/>
        <end position="89"/>
    </location>
</feature>
<evidence type="ECO:0000256" key="3">
    <source>
        <dbReference type="SAM" id="MobiDB-lite"/>
    </source>
</evidence>
<feature type="region of interest" description="Disordered" evidence="3">
    <location>
        <begin position="72"/>
        <end position="112"/>
    </location>
</feature>
<dbReference type="Pfam" id="PF00062">
    <property type="entry name" value="Lys"/>
    <property type="match status" value="1"/>
</dbReference>
<proteinExistence type="inferred from homology"/>
<dbReference type="InterPro" id="IPR011256">
    <property type="entry name" value="Reg_factor_effector_dom_sf"/>
</dbReference>
<evidence type="ECO:0000256" key="1">
    <source>
        <dbReference type="ARBA" id="ARBA00009817"/>
    </source>
</evidence>
<sequence>MNKLSLVAAALLALVALHLGTAEAKVFQKCELASILLPELQSNQTQLNHTEAVALLAKVICHLNETTQLNSSAITPVRPQAPPPPPPPPPHRRGRSLKRENSHSHSAEEKKPVPAKALLRLGLFQLLNKVVCEDGMNLCKMNCSKLIDDDITDDIQCVKKLFVADELLVPPQLMARITFEDLAELEDEQLDNDVTEDNSEPMDEEEEERLLAHWQAVASTHQVSVPQEMSGPIQLMTRQSQVREQVPYVTVSRHEKLDETVYEERVYPAGKWACVTKGEDLYEQSISMAFMKLMRYICKENSAGRYLGMTVPVVNEIQILEDGTGFVREILTAYYLPAEFQDNPPDPTDPEIVIIQRGPLRVITRVFLGTTTEETITRQISLLWELLGSTDDFHRDMYMVAVYENPGVPCRRNEIWFIRRDP</sequence>
<gene>
    <name evidence="6" type="primary">Hebp1_0</name>
    <name evidence="6" type="ORF">GTO95_0016661</name>
</gene>
<dbReference type="GO" id="GO:0020037">
    <property type="term" value="F:heme binding"/>
    <property type="evidence" value="ECO:0007669"/>
    <property type="project" value="TreeGrafter"/>
</dbReference>
<feature type="chain" id="PRO_5035190582" evidence="4">
    <location>
        <begin position="25"/>
        <end position="422"/>
    </location>
</feature>
<evidence type="ECO:0000259" key="5">
    <source>
        <dbReference type="PROSITE" id="PS00128"/>
    </source>
</evidence>
<organism evidence="6 7">
    <name type="scientific">Atractosteus spatula</name>
    <name type="common">Alligator gar</name>
    <name type="synonym">Lepisosteus spatula</name>
    <dbReference type="NCBI Taxonomy" id="7917"/>
    <lineage>
        <taxon>Eukaryota</taxon>
        <taxon>Metazoa</taxon>
        <taxon>Chordata</taxon>
        <taxon>Craniata</taxon>
        <taxon>Vertebrata</taxon>
        <taxon>Euteleostomi</taxon>
        <taxon>Actinopterygii</taxon>
        <taxon>Neopterygii</taxon>
        <taxon>Holostei</taxon>
        <taxon>Semionotiformes</taxon>
        <taxon>Lepisosteidae</taxon>
        <taxon>Atractosteus</taxon>
    </lineage>
</organism>
<keyword evidence="4" id="KW-0732">Signal</keyword>
<reference evidence="6" key="1">
    <citation type="journal article" date="2021" name="Cell">
        <title>Tracing the genetic footprints of vertebrate landing in non-teleost ray-finned fishes.</title>
        <authorList>
            <person name="Bi X."/>
            <person name="Wang K."/>
            <person name="Yang L."/>
            <person name="Pan H."/>
            <person name="Jiang H."/>
            <person name="Wei Q."/>
            <person name="Fang M."/>
            <person name="Yu H."/>
            <person name="Zhu C."/>
            <person name="Cai Y."/>
            <person name="He Y."/>
            <person name="Gan X."/>
            <person name="Zeng H."/>
            <person name="Yu D."/>
            <person name="Zhu Y."/>
            <person name="Jiang H."/>
            <person name="Qiu Q."/>
            <person name="Yang H."/>
            <person name="Zhang Y.E."/>
            <person name="Wang W."/>
            <person name="Zhu M."/>
            <person name="He S."/>
            <person name="Zhang G."/>
        </authorList>
    </citation>
    <scope>NUCLEOTIDE SEQUENCE</scope>
    <source>
        <strain evidence="6">Allg_001</strain>
    </source>
</reference>
<feature type="compositionally biased region" description="Basic and acidic residues" evidence="3">
    <location>
        <begin position="97"/>
        <end position="112"/>
    </location>
</feature>
<evidence type="ECO:0000256" key="4">
    <source>
        <dbReference type="SAM" id="SignalP"/>
    </source>
</evidence>
<feature type="non-terminal residue" evidence="6">
    <location>
        <position position="422"/>
    </location>
</feature>
<dbReference type="EMBL" id="JAAWVO010051054">
    <property type="protein sequence ID" value="MBN3320298.1"/>
    <property type="molecule type" value="Genomic_DNA"/>
</dbReference>
<comment type="similarity">
    <text evidence="1">Belongs to the HEBP family.</text>
</comment>
<feature type="signal peptide" evidence="4">
    <location>
        <begin position="1"/>
        <end position="24"/>
    </location>
</feature>
<dbReference type="SUPFAM" id="SSF55136">
    <property type="entry name" value="Probable bacterial effector-binding domain"/>
    <property type="match status" value="1"/>
</dbReference>
<comment type="caution">
    <text evidence="6">The sequence shown here is derived from an EMBL/GenBank/DDBJ whole genome shotgun (WGS) entry which is preliminary data.</text>
</comment>
<dbReference type="InterPro" id="IPR006917">
    <property type="entry name" value="SOUL_heme-bd"/>
</dbReference>
<dbReference type="PROSITE" id="PS51348">
    <property type="entry name" value="GLYCOSYL_HYDROL_F22_2"/>
    <property type="match status" value="1"/>
</dbReference>
<dbReference type="PANTHER" id="PTHR11220:SF24">
    <property type="entry name" value="HEME-BINDING PROTEIN 1"/>
    <property type="match status" value="1"/>
</dbReference>
<dbReference type="Gene3D" id="1.10.530.10">
    <property type="match status" value="1"/>
</dbReference>
<dbReference type="InterPro" id="IPR023346">
    <property type="entry name" value="Lysozyme-like_dom_sf"/>
</dbReference>
<dbReference type="Proteomes" id="UP000736164">
    <property type="component" value="Unassembled WGS sequence"/>
</dbReference>
<dbReference type="PANTHER" id="PTHR11220">
    <property type="entry name" value="HEME-BINDING PROTEIN-RELATED"/>
    <property type="match status" value="1"/>
</dbReference>
<keyword evidence="2" id="KW-1015">Disulfide bond</keyword>